<dbReference type="EC" id="4.3.1.7" evidence="5"/>
<dbReference type="Gene3D" id="1.10.30.40">
    <property type="entry name" value="Ethanolamine ammonia-lyase light chain (EutC), N-terminal domain"/>
    <property type="match status" value="1"/>
</dbReference>
<comment type="similarity">
    <text evidence="5">Belongs to the EutC family.</text>
</comment>
<evidence type="ECO:0000256" key="3">
    <source>
        <dbReference type="ARBA" id="ARBA00023285"/>
    </source>
</evidence>
<dbReference type="Pfam" id="PF05985">
    <property type="entry name" value="EutC"/>
    <property type="match status" value="1"/>
</dbReference>
<comment type="subunit">
    <text evidence="5">The basic unit is a heterodimer which dimerizes to form tetramers. The heterotetramers trimerize; 6 large subunits form a core ring with 6 small subunits projecting outwards.</text>
</comment>
<comment type="function">
    <text evidence="5">Catalyzes the deamination of various vicinal amino-alcohols to oxo compounds. Allows this organism to utilize ethanolamine as the sole source of nitrogen and carbon in the presence of external vitamin B12.</text>
</comment>
<dbReference type="InterPro" id="IPR042251">
    <property type="entry name" value="EutC_C"/>
</dbReference>
<dbReference type="Gene3D" id="3.40.50.11240">
    <property type="entry name" value="Ethanolamine ammonia-lyase light chain (EutC)"/>
    <property type="match status" value="1"/>
</dbReference>
<evidence type="ECO:0000256" key="1">
    <source>
        <dbReference type="ARBA" id="ARBA00022628"/>
    </source>
</evidence>
<evidence type="ECO:0000313" key="6">
    <source>
        <dbReference type="EMBL" id="MCI4683894.1"/>
    </source>
</evidence>
<feature type="binding site" evidence="5">
    <location>
        <position position="160"/>
    </location>
    <ligand>
        <name>adenosylcob(III)alamin</name>
        <dbReference type="ChEBI" id="CHEBI:18408"/>
    </ligand>
</feature>
<dbReference type="PANTHER" id="PTHR39330:SF1">
    <property type="entry name" value="ETHANOLAMINE AMMONIA-LYASE SMALL SUBUNIT"/>
    <property type="match status" value="1"/>
</dbReference>
<dbReference type="InterPro" id="IPR042255">
    <property type="entry name" value="EutC_N"/>
</dbReference>
<protein>
    <recommendedName>
        <fullName evidence="5">Ethanolamine ammonia-lyase small subunit</fullName>
        <shortName evidence="5">EAL small subunit</shortName>
        <ecNumber evidence="5">4.3.1.7</ecNumber>
    </recommendedName>
</protein>
<accession>A0ABS9Z896</accession>
<dbReference type="GO" id="GO:0008851">
    <property type="term" value="F:ethanolamine ammonia-lyase activity"/>
    <property type="evidence" value="ECO:0007669"/>
    <property type="project" value="UniProtKB-EC"/>
</dbReference>
<keyword evidence="4 5" id="KW-1283">Bacterial microcompartment</keyword>
<dbReference type="InterPro" id="IPR009246">
    <property type="entry name" value="EutC"/>
</dbReference>
<gene>
    <name evidence="5 6" type="primary">eutC</name>
    <name evidence="6" type="ORF">K2U94_14160</name>
</gene>
<comment type="catalytic activity">
    <reaction evidence="5">
        <text>ethanolamine = acetaldehyde + NH4(+)</text>
        <dbReference type="Rhea" id="RHEA:15313"/>
        <dbReference type="ChEBI" id="CHEBI:15343"/>
        <dbReference type="ChEBI" id="CHEBI:28938"/>
        <dbReference type="ChEBI" id="CHEBI:57603"/>
        <dbReference type="EC" id="4.3.1.7"/>
    </reaction>
</comment>
<evidence type="ECO:0000256" key="2">
    <source>
        <dbReference type="ARBA" id="ARBA00023239"/>
    </source>
</evidence>
<dbReference type="PANTHER" id="PTHR39330">
    <property type="entry name" value="ETHANOLAMINE AMMONIA-LYASE LIGHT CHAIN"/>
    <property type="match status" value="1"/>
</dbReference>
<evidence type="ECO:0000256" key="4">
    <source>
        <dbReference type="ARBA" id="ARBA00024446"/>
    </source>
</evidence>
<keyword evidence="3 5" id="KW-0170">Cobalt</keyword>
<dbReference type="PIRSF" id="PIRSF018982">
    <property type="entry name" value="EutC"/>
    <property type="match status" value="1"/>
</dbReference>
<reference evidence="6" key="1">
    <citation type="journal article" date="2022" name="ISME J.">
        <title>Identification of active gaseous-alkane degraders at natural gas seeps.</title>
        <authorList>
            <person name="Farhan Ul Haque M."/>
            <person name="Hernandez M."/>
            <person name="Crombie A.T."/>
            <person name="Murrell J.C."/>
        </authorList>
    </citation>
    <scope>NUCLEOTIDE SEQUENCE</scope>
    <source>
        <strain evidence="6">PC2</strain>
    </source>
</reference>
<name>A0ABS9Z896_9HYPH</name>
<evidence type="ECO:0000256" key="5">
    <source>
        <dbReference type="HAMAP-Rule" id="MF_00601"/>
    </source>
</evidence>
<sequence length="276" mass="29067">MSNPPVVPSAWRSLRQLTQARIALGRAGTSLPTSAHLDFQFDHARARDAVHRALDVQALRPGLADFGLDPVLVQSAAGDRATFLQRPDLGRRLDEPSRQALAKVAAGPSARRDVALVVVDGLSALAIERNVLPFLGALLPRLKAGGVSLAPATLVLQGRVALGDEIGDLLGAALAVVLIGERPGLSSPDSMGIYLTWSPRVGRNDADRNCISNVRPDGMSYETAANKLFYLIGEATRRRISGVLLKDETEMDGATIAAASPEVLATAEGAGAKSKM</sequence>
<comment type="pathway">
    <text evidence="5">Amine and polyamine degradation; ethanolamine degradation.</text>
</comment>
<dbReference type="NCBIfam" id="NF003971">
    <property type="entry name" value="PRK05465.1"/>
    <property type="match status" value="1"/>
</dbReference>
<dbReference type="HAMAP" id="MF_00601">
    <property type="entry name" value="EutC"/>
    <property type="match status" value="1"/>
</dbReference>
<dbReference type="Proteomes" id="UP001139104">
    <property type="component" value="Unassembled WGS sequence"/>
</dbReference>
<feature type="binding site" evidence="5">
    <location>
        <position position="210"/>
    </location>
    <ligand>
        <name>adenosylcob(III)alamin</name>
        <dbReference type="ChEBI" id="CHEBI:18408"/>
    </ligand>
</feature>
<keyword evidence="7" id="KW-1185">Reference proteome</keyword>
<feature type="binding site" evidence="5">
    <location>
        <position position="181"/>
    </location>
    <ligand>
        <name>adenosylcob(III)alamin</name>
        <dbReference type="ChEBI" id="CHEBI:18408"/>
    </ligand>
</feature>
<evidence type="ECO:0000313" key="7">
    <source>
        <dbReference type="Proteomes" id="UP001139104"/>
    </source>
</evidence>
<comment type="subcellular location">
    <subcellularLocation>
        <location evidence="5">Bacterial microcompartment</location>
    </subcellularLocation>
</comment>
<comment type="cofactor">
    <cofactor evidence="5">
        <name>adenosylcob(III)alamin</name>
        <dbReference type="ChEBI" id="CHEBI:18408"/>
    </cofactor>
    <text evidence="5">Binds between the large and small subunits.</text>
</comment>
<comment type="caution">
    <text evidence="6">The sequence shown here is derived from an EMBL/GenBank/DDBJ whole genome shotgun (WGS) entry which is preliminary data.</text>
</comment>
<keyword evidence="2 5" id="KW-0456">Lyase</keyword>
<proteinExistence type="inferred from homology"/>
<dbReference type="RefSeq" id="WP_243067814.1">
    <property type="nucleotide sequence ID" value="NZ_JAIVFP010000001.1"/>
</dbReference>
<organism evidence="6 7">
    <name type="scientific">Candidatus Rhodoblastus alkanivorans</name>
    <dbReference type="NCBI Taxonomy" id="2954117"/>
    <lineage>
        <taxon>Bacteria</taxon>
        <taxon>Pseudomonadati</taxon>
        <taxon>Pseudomonadota</taxon>
        <taxon>Alphaproteobacteria</taxon>
        <taxon>Hyphomicrobiales</taxon>
        <taxon>Rhodoblastaceae</taxon>
        <taxon>Rhodoblastus</taxon>
    </lineage>
</organism>
<keyword evidence="1 5" id="KW-0846">Cobalamin</keyword>
<dbReference type="EMBL" id="JAIVFP010000001">
    <property type="protein sequence ID" value="MCI4683894.1"/>
    <property type="molecule type" value="Genomic_DNA"/>
</dbReference>